<evidence type="ECO:0000313" key="2">
    <source>
        <dbReference type="Ensembl" id="ENSAOCP00000004680.2"/>
    </source>
</evidence>
<feature type="region of interest" description="Disordered" evidence="1">
    <location>
        <begin position="1"/>
        <end position="26"/>
    </location>
</feature>
<reference evidence="2" key="2">
    <citation type="submission" date="2025-08" db="UniProtKB">
        <authorList>
            <consortium name="Ensembl"/>
        </authorList>
    </citation>
    <scope>IDENTIFICATION</scope>
</reference>
<organism evidence="2 3">
    <name type="scientific">Amphiprion ocellaris</name>
    <name type="common">Clown anemonefish</name>
    <dbReference type="NCBI Taxonomy" id="80972"/>
    <lineage>
        <taxon>Eukaryota</taxon>
        <taxon>Metazoa</taxon>
        <taxon>Chordata</taxon>
        <taxon>Craniata</taxon>
        <taxon>Vertebrata</taxon>
        <taxon>Euteleostomi</taxon>
        <taxon>Actinopterygii</taxon>
        <taxon>Neopterygii</taxon>
        <taxon>Teleostei</taxon>
        <taxon>Neoteleostei</taxon>
        <taxon>Acanthomorphata</taxon>
        <taxon>Ovalentaria</taxon>
        <taxon>Pomacentridae</taxon>
        <taxon>Amphiprion</taxon>
    </lineage>
</organism>
<dbReference type="AlphaFoldDB" id="A0A3Q1AT61"/>
<keyword evidence="3" id="KW-1185">Reference proteome</keyword>
<protein>
    <submittedName>
        <fullName evidence="2">Uncharacterized protein</fullName>
    </submittedName>
</protein>
<evidence type="ECO:0000313" key="3">
    <source>
        <dbReference type="Proteomes" id="UP001501940"/>
    </source>
</evidence>
<name>A0A3Q1AT61_AMPOC</name>
<proteinExistence type="predicted"/>
<accession>A0A3Q1AT61</accession>
<reference evidence="2" key="3">
    <citation type="submission" date="2025-09" db="UniProtKB">
        <authorList>
            <consortium name="Ensembl"/>
        </authorList>
    </citation>
    <scope>IDENTIFICATION</scope>
</reference>
<dbReference type="OMA" id="DQDELEC"/>
<sequence>MQGHQQGRGGHHDELQSPETHLGDGEEVVEAGVLTAGLLRVAHKVLLFVLPHLLGRRHVHQDPEEKDHREPDAANHSGVLVHPTQDALQKTPVHLLLVSFNSGQDTSLPVLSSSPRP</sequence>
<feature type="region of interest" description="Disordered" evidence="1">
    <location>
        <begin position="59"/>
        <end position="78"/>
    </location>
</feature>
<evidence type="ECO:0000256" key="1">
    <source>
        <dbReference type="SAM" id="MobiDB-lite"/>
    </source>
</evidence>
<feature type="compositionally biased region" description="Basic and acidic residues" evidence="1">
    <location>
        <begin position="60"/>
        <end position="73"/>
    </location>
</feature>
<reference evidence="2 3" key="1">
    <citation type="submission" date="2022-01" db="EMBL/GenBank/DDBJ databases">
        <title>A chromosome-scale genome assembly of the false clownfish, Amphiprion ocellaris.</title>
        <authorList>
            <person name="Ryu T."/>
        </authorList>
    </citation>
    <scope>NUCLEOTIDE SEQUENCE [LARGE SCALE GENOMIC DNA]</scope>
</reference>
<dbReference type="GeneTree" id="ENSGT00980000199126"/>
<dbReference type="STRING" id="80972.ENSAOCP00000004680"/>
<dbReference type="Proteomes" id="UP001501940">
    <property type="component" value="Chromosome 12"/>
</dbReference>
<dbReference type="Ensembl" id="ENSAOCT00000007630.2">
    <property type="protein sequence ID" value="ENSAOCP00000004680.2"/>
    <property type="gene ID" value="ENSAOCG00000008104.2"/>
</dbReference>